<dbReference type="Proteomes" id="UP000075840">
    <property type="component" value="Unassembled WGS sequence"/>
</dbReference>
<dbReference type="VEuPathDB" id="VectorBase:AARA014759"/>
<accession>A0A182IH24</accession>
<reference evidence="1" key="1">
    <citation type="submission" date="2022-08" db="UniProtKB">
        <authorList>
            <consortium name="EnsemblMetazoa"/>
        </authorList>
    </citation>
    <scope>IDENTIFICATION</scope>
    <source>
        <strain evidence="1">Dongola</strain>
    </source>
</reference>
<keyword evidence="2" id="KW-1185">Reference proteome</keyword>
<evidence type="ECO:0000313" key="1">
    <source>
        <dbReference type="EnsemblMetazoa" id="AARA014759-PA"/>
    </source>
</evidence>
<protein>
    <submittedName>
        <fullName evidence="1">Uncharacterized protein</fullName>
    </submittedName>
</protein>
<proteinExistence type="predicted"/>
<dbReference type="EMBL" id="APCN01003526">
    <property type="status" value="NOT_ANNOTATED_CDS"/>
    <property type="molecule type" value="Genomic_DNA"/>
</dbReference>
<name>A0A182IH24_ANOAR</name>
<evidence type="ECO:0000313" key="2">
    <source>
        <dbReference type="Proteomes" id="UP000075840"/>
    </source>
</evidence>
<dbReference type="AlphaFoldDB" id="A0A182IH24"/>
<organism evidence="1 2">
    <name type="scientific">Anopheles arabiensis</name>
    <name type="common">Mosquito</name>
    <dbReference type="NCBI Taxonomy" id="7173"/>
    <lineage>
        <taxon>Eukaryota</taxon>
        <taxon>Metazoa</taxon>
        <taxon>Ecdysozoa</taxon>
        <taxon>Arthropoda</taxon>
        <taxon>Hexapoda</taxon>
        <taxon>Insecta</taxon>
        <taxon>Pterygota</taxon>
        <taxon>Neoptera</taxon>
        <taxon>Endopterygota</taxon>
        <taxon>Diptera</taxon>
        <taxon>Nematocera</taxon>
        <taxon>Culicoidea</taxon>
        <taxon>Culicidae</taxon>
        <taxon>Anophelinae</taxon>
        <taxon>Anopheles</taxon>
    </lineage>
</organism>
<dbReference type="EnsemblMetazoa" id="AARA014759-RA">
    <property type="protein sequence ID" value="AARA014759-PA"/>
    <property type="gene ID" value="AARA014759"/>
</dbReference>
<sequence>MATTWGMLLRQCEKVLVEAVC</sequence>